<dbReference type="EMBL" id="PGUY01000003">
    <property type="protein sequence ID" value="PLT31645.1"/>
    <property type="molecule type" value="Genomic_DNA"/>
</dbReference>
<comment type="caution">
    <text evidence="1">The sequence shown here is derived from an EMBL/GenBank/DDBJ whole genome shotgun (WGS) entry which is preliminary data.</text>
</comment>
<name>A0A2N5MBF4_9BACI</name>
<protein>
    <submittedName>
        <fullName evidence="1">Uncharacterized protein</fullName>
    </submittedName>
</protein>
<evidence type="ECO:0000313" key="2">
    <source>
        <dbReference type="Proteomes" id="UP000234748"/>
    </source>
</evidence>
<gene>
    <name evidence="1" type="ORF">CUU66_01970</name>
</gene>
<dbReference type="OrthoDB" id="2920048at2"/>
<organism evidence="1 2">
    <name type="scientific">Peribacillus deserti</name>
    <dbReference type="NCBI Taxonomy" id="673318"/>
    <lineage>
        <taxon>Bacteria</taxon>
        <taxon>Bacillati</taxon>
        <taxon>Bacillota</taxon>
        <taxon>Bacilli</taxon>
        <taxon>Bacillales</taxon>
        <taxon>Bacillaceae</taxon>
        <taxon>Peribacillus</taxon>
    </lineage>
</organism>
<dbReference type="AlphaFoldDB" id="A0A2N5MBF4"/>
<dbReference type="RefSeq" id="WP_101640004.1">
    <property type="nucleotide sequence ID" value="NZ_PGUY01000003.1"/>
</dbReference>
<proteinExistence type="predicted"/>
<reference evidence="1 2" key="1">
    <citation type="submission" date="2017-11" db="EMBL/GenBank/DDBJ databases">
        <title>Comparitive Functional Genomics of Dry Heat Resistant strains isolated from the Viking Spacecraft.</title>
        <authorList>
            <person name="Seuylemezian A."/>
            <person name="Cooper K."/>
            <person name="Vaishampayan P."/>
        </authorList>
    </citation>
    <scope>NUCLEOTIDE SEQUENCE [LARGE SCALE GENOMIC DNA]</scope>
    <source>
        <strain evidence="1 2">V1-29</strain>
    </source>
</reference>
<keyword evidence="2" id="KW-1185">Reference proteome</keyword>
<dbReference type="Proteomes" id="UP000234748">
    <property type="component" value="Unassembled WGS sequence"/>
</dbReference>
<sequence>MQIKTKTFLAHTCSWCNKHLDKIDLITIDASNVLTHIQCPKKSDIPIIDVGYYTDVVKEYSNL</sequence>
<evidence type="ECO:0000313" key="1">
    <source>
        <dbReference type="EMBL" id="PLT31645.1"/>
    </source>
</evidence>
<accession>A0A2N5MBF4</accession>